<reference evidence="1 2" key="1">
    <citation type="submission" date="2021-06" db="EMBL/GenBank/DDBJ databases">
        <title>Caerostris darwini draft genome.</title>
        <authorList>
            <person name="Kono N."/>
            <person name="Arakawa K."/>
        </authorList>
    </citation>
    <scope>NUCLEOTIDE SEQUENCE [LARGE SCALE GENOMIC DNA]</scope>
</reference>
<protein>
    <submittedName>
        <fullName evidence="1">Uncharacterized protein</fullName>
    </submittedName>
</protein>
<evidence type="ECO:0000313" key="1">
    <source>
        <dbReference type="EMBL" id="GIX99560.1"/>
    </source>
</evidence>
<proteinExistence type="predicted"/>
<name>A0AAV4PUF7_9ARAC</name>
<sequence>MFVLSCIIPIIHPQRNVIIMRNNLQYRILRRADTSNSMAYLYRKIKVGMRSRNALISCVASQLLLSELNCTASQNCRLRNSDNGARNLYLESHANEA</sequence>
<dbReference type="EMBL" id="BPLQ01003310">
    <property type="protein sequence ID" value="GIX99560.1"/>
    <property type="molecule type" value="Genomic_DNA"/>
</dbReference>
<keyword evidence="2" id="KW-1185">Reference proteome</keyword>
<dbReference type="AlphaFoldDB" id="A0AAV4PUF7"/>
<organism evidence="1 2">
    <name type="scientific">Caerostris darwini</name>
    <dbReference type="NCBI Taxonomy" id="1538125"/>
    <lineage>
        <taxon>Eukaryota</taxon>
        <taxon>Metazoa</taxon>
        <taxon>Ecdysozoa</taxon>
        <taxon>Arthropoda</taxon>
        <taxon>Chelicerata</taxon>
        <taxon>Arachnida</taxon>
        <taxon>Araneae</taxon>
        <taxon>Araneomorphae</taxon>
        <taxon>Entelegynae</taxon>
        <taxon>Araneoidea</taxon>
        <taxon>Araneidae</taxon>
        <taxon>Caerostris</taxon>
    </lineage>
</organism>
<gene>
    <name evidence="1" type="ORF">CDAR_190241</name>
</gene>
<accession>A0AAV4PUF7</accession>
<dbReference type="Proteomes" id="UP001054837">
    <property type="component" value="Unassembled WGS sequence"/>
</dbReference>
<evidence type="ECO:0000313" key="2">
    <source>
        <dbReference type="Proteomes" id="UP001054837"/>
    </source>
</evidence>
<comment type="caution">
    <text evidence="1">The sequence shown here is derived from an EMBL/GenBank/DDBJ whole genome shotgun (WGS) entry which is preliminary data.</text>
</comment>